<dbReference type="Pfam" id="PF09722">
    <property type="entry name" value="Xre_MbcA_ParS_C"/>
    <property type="match status" value="1"/>
</dbReference>
<evidence type="ECO:0000259" key="2">
    <source>
        <dbReference type="Pfam" id="PF20432"/>
    </source>
</evidence>
<organism evidence="3 4">
    <name type="scientific">Azohydromonas lata</name>
    <dbReference type="NCBI Taxonomy" id="45677"/>
    <lineage>
        <taxon>Bacteria</taxon>
        <taxon>Pseudomonadati</taxon>
        <taxon>Pseudomonadota</taxon>
        <taxon>Betaproteobacteria</taxon>
        <taxon>Burkholderiales</taxon>
        <taxon>Sphaerotilaceae</taxon>
        <taxon>Azohydromonas</taxon>
    </lineage>
</organism>
<reference evidence="3 4" key="1">
    <citation type="submission" date="2023-11" db="EMBL/GenBank/DDBJ databases">
        <title>Draft genome of Azohydromonas lata strain H1 (DSM1123), a polyhydroxyalkanoate producer.</title>
        <authorList>
            <person name="Traversa D."/>
            <person name="D'Addabbo P."/>
            <person name="Pazzani C."/>
            <person name="Manzari C."/>
            <person name="Chiara M."/>
            <person name="Scrascia M."/>
        </authorList>
    </citation>
    <scope>NUCLEOTIDE SEQUENCE [LARGE SCALE GENOMIC DNA]</scope>
    <source>
        <strain evidence="3 4">H1</strain>
    </source>
</reference>
<feature type="domain" description="Antitoxin Xre-like helix-turn-helix" evidence="2">
    <location>
        <begin position="66"/>
        <end position="116"/>
    </location>
</feature>
<accession>A0ABU5ILE5</accession>
<dbReference type="RefSeq" id="WP_322467396.1">
    <property type="nucleotide sequence ID" value="NZ_JAXOJX010000049.1"/>
</dbReference>
<dbReference type="Pfam" id="PF20432">
    <property type="entry name" value="Xre-like-HTH"/>
    <property type="match status" value="1"/>
</dbReference>
<keyword evidence="4" id="KW-1185">Reference proteome</keyword>
<comment type="caution">
    <text evidence="3">The sequence shown here is derived from an EMBL/GenBank/DDBJ whole genome shotgun (WGS) entry which is preliminary data.</text>
</comment>
<feature type="domain" description="Antitoxin Xre/MbcA/ParS-like toxin-binding" evidence="1">
    <location>
        <begin position="152"/>
        <end position="194"/>
    </location>
</feature>
<proteinExistence type="predicted"/>
<dbReference type="EMBL" id="JAXOJX010000049">
    <property type="protein sequence ID" value="MDZ5459737.1"/>
    <property type="molecule type" value="Genomic_DNA"/>
</dbReference>
<gene>
    <name evidence="3" type="ORF">SM757_24460</name>
</gene>
<protein>
    <submittedName>
        <fullName evidence="3">Antitoxin Xre/MbcA/ParS toxin-binding domain-containing protein</fullName>
    </submittedName>
</protein>
<name>A0ABU5ILE5_9BURK</name>
<evidence type="ECO:0000313" key="4">
    <source>
        <dbReference type="Proteomes" id="UP001293718"/>
    </source>
</evidence>
<evidence type="ECO:0000313" key="3">
    <source>
        <dbReference type="EMBL" id="MDZ5459737.1"/>
    </source>
</evidence>
<dbReference type="InterPro" id="IPR046847">
    <property type="entry name" value="Xre-like_HTH"/>
</dbReference>
<dbReference type="Proteomes" id="UP001293718">
    <property type="component" value="Unassembled WGS sequence"/>
</dbReference>
<dbReference type="InterPro" id="IPR024467">
    <property type="entry name" value="Xre/MbcA/ParS-like_toxin-bd"/>
</dbReference>
<sequence length="197" mass="21320">MTAIARTKKPQSPVTPPVVAVGMRSRTPRQGAGARLWGVLGRSGARNSRAVFHELLGLVTDCPPVDLYDAVEEGVPTAVVSVIAGAFGGTNESVMALIGVSETTFRRKHEASEPLPEVAGHRVMGFLRIVARLQRLLQESGDSAQLADFDLDAWVRDWMREPLAEFGGKTPAQMLRNPEGQRAIEELLDRMRGGLPA</sequence>
<evidence type="ECO:0000259" key="1">
    <source>
        <dbReference type="Pfam" id="PF09722"/>
    </source>
</evidence>